<keyword evidence="2" id="KW-0805">Transcription regulation</keyword>
<evidence type="ECO:0000256" key="1">
    <source>
        <dbReference type="ARBA" id="ARBA00004123"/>
    </source>
</evidence>
<dbReference type="SUPFAM" id="SSF54171">
    <property type="entry name" value="DNA-binding domain"/>
    <property type="match status" value="1"/>
</dbReference>
<evidence type="ECO:0000256" key="2">
    <source>
        <dbReference type="ARBA" id="ARBA00023015"/>
    </source>
</evidence>
<feature type="region of interest" description="Disordered" evidence="6">
    <location>
        <begin position="511"/>
        <end position="654"/>
    </location>
</feature>
<dbReference type="GO" id="GO:0003677">
    <property type="term" value="F:DNA binding"/>
    <property type="evidence" value="ECO:0007669"/>
    <property type="project" value="UniProtKB-KW"/>
</dbReference>
<organism evidence="8 9">
    <name type="scientific">Cyclotella cryptica</name>
    <dbReference type="NCBI Taxonomy" id="29204"/>
    <lineage>
        <taxon>Eukaryota</taxon>
        <taxon>Sar</taxon>
        <taxon>Stramenopiles</taxon>
        <taxon>Ochrophyta</taxon>
        <taxon>Bacillariophyta</taxon>
        <taxon>Coscinodiscophyceae</taxon>
        <taxon>Thalassiosirophycidae</taxon>
        <taxon>Stephanodiscales</taxon>
        <taxon>Stephanodiscaceae</taxon>
        <taxon>Cyclotella</taxon>
    </lineage>
</organism>
<evidence type="ECO:0000259" key="7">
    <source>
        <dbReference type="PROSITE" id="PS51032"/>
    </source>
</evidence>
<feature type="compositionally biased region" description="Basic and acidic residues" evidence="6">
    <location>
        <begin position="553"/>
        <end position="569"/>
    </location>
</feature>
<dbReference type="InterPro" id="IPR001471">
    <property type="entry name" value="AP2/ERF_dom"/>
</dbReference>
<dbReference type="Proteomes" id="UP001516023">
    <property type="component" value="Unassembled WGS sequence"/>
</dbReference>
<keyword evidence="4" id="KW-0804">Transcription</keyword>
<dbReference type="InterPro" id="IPR036955">
    <property type="entry name" value="AP2/ERF_dom_sf"/>
</dbReference>
<evidence type="ECO:0000256" key="3">
    <source>
        <dbReference type="ARBA" id="ARBA00023125"/>
    </source>
</evidence>
<comment type="caution">
    <text evidence="8">The sequence shown here is derived from an EMBL/GenBank/DDBJ whole genome shotgun (WGS) entry which is preliminary data.</text>
</comment>
<proteinExistence type="predicted"/>
<feature type="compositionally biased region" description="Pro residues" evidence="6">
    <location>
        <begin position="127"/>
        <end position="143"/>
    </location>
</feature>
<dbReference type="GO" id="GO:0005634">
    <property type="term" value="C:nucleus"/>
    <property type="evidence" value="ECO:0007669"/>
    <property type="project" value="UniProtKB-SubCell"/>
</dbReference>
<feature type="compositionally biased region" description="Pro residues" evidence="6">
    <location>
        <begin position="38"/>
        <end position="57"/>
    </location>
</feature>
<feature type="compositionally biased region" description="Polar residues" evidence="6">
    <location>
        <begin position="640"/>
        <end position="654"/>
    </location>
</feature>
<sequence>MVDSADPSNALPEAAPRQRPSSSPRSTPLHTANGITYHPPPPPANCYAPYAPPPPMGSPSHHGPGGGPHGPSSYPMYQQYPPMNGPPHPHLPTNYPPSQNQGHRSPSQSGAAEPPPTHFGMYHQLPPYHPNGMPPPQNYPMPPGHSNWNSSLYPGGPDGSYGWGAPPPPHAPIGNDGNGGEHPADDVRDGSHVKNEERAEGDEREPKGDSPESANRHENEHHLQHPPGYYAHYPPYGNPPPAYQNHNPDEAPPISSLYPPANYPGHQYGPPPSFGHHPPPQPYHYPNDMNSYPPYPGHPSMHGYPPYVSQELQSPWEEADKKRHRATPTSEVPYPAYPPIKRSIPNPEPGVGWASKRTIASQFPTSKSVRRKKKMYSDYVGVTYNKTHAKYQACITHYRKQHYLGRYKLAVDAALAYDESARLLKGTSWKVNFQTREAYEEAKMRELESIGAIGQRTIDLEKSMATVASKVEEIASKAGSSDVQSLVVRPSSRMLNAPYASFTNNETAYAASEVGDDSSKSKHTPFPQTSQTANDSPSMTKVTPSPTGLVASPHHEQQKQTSTDFKDSKTPLPETPNPTRHAMGTESSTPDSVIRPTVLSYLSKDGDLIEVDSSSKKSPDVPYDKKANPAAVRQLRARQSPKSASKLPSTPKANVLQRTALTSPRPVIQNGTLAAASALMTLTKRHQS</sequence>
<dbReference type="InterPro" id="IPR016177">
    <property type="entry name" value="DNA-bd_dom_sf"/>
</dbReference>
<feature type="compositionally biased region" description="Pro residues" evidence="6">
    <location>
        <begin position="269"/>
        <end position="283"/>
    </location>
</feature>
<protein>
    <recommendedName>
        <fullName evidence="7">AP2/ERF domain-containing protein</fullName>
    </recommendedName>
</protein>
<feature type="compositionally biased region" description="Low complexity" evidence="6">
    <location>
        <begin position="225"/>
        <end position="235"/>
    </location>
</feature>
<feature type="compositionally biased region" description="Basic and acidic residues" evidence="6">
    <location>
        <begin position="204"/>
        <end position="223"/>
    </location>
</feature>
<dbReference type="Gene3D" id="3.30.730.10">
    <property type="entry name" value="AP2/ERF domain"/>
    <property type="match status" value="1"/>
</dbReference>
<feature type="compositionally biased region" description="Basic and acidic residues" evidence="6">
    <location>
        <begin position="182"/>
        <end position="198"/>
    </location>
</feature>
<dbReference type="AlphaFoldDB" id="A0ABD3NY86"/>
<feature type="compositionally biased region" description="Polar residues" evidence="6">
    <location>
        <begin position="98"/>
        <end position="110"/>
    </location>
</feature>
<feature type="domain" description="AP2/ERF" evidence="7">
    <location>
        <begin position="378"/>
        <end position="434"/>
    </location>
</feature>
<evidence type="ECO:0000256" key="5">
    <source>
        <dbReference type="ARBA" id="ARBA00023242"/>
    </source>
</evidence>
<feature type="compositionally biased region" description="Polar residues" evidence="6">
    <location>
        <begin position="526"/>
        <end position="546"/>
    </location>
</feature>
<dbReference type="PROSITE" id="PS51032">
    <property type="entry name" value="AP2_ERF"/>
    <property type="match status" value="1"/>
</dbReference>
<feature type="region of interest" description="Disordered" evidence="6">
    <location>
        <begin position="1"/>
        <end position="341"/>
    </location>
</feature>
<evidence type="ECO:0000256" key="6">
    <source>
        <dbReference type="SAM" id="MobiDB-lite"/>
    </source>
</evidence>
<feature type="compositionally biased region" description="Low complexity" evidence="6">
    <location>
        <begin position="70"/>
        <end position="82"/>
    </location>
</feature>
<name>A0ABD3NY86_9STRA</name>
<evidence type="ECO:0000256" key="4">
    <source>
        <dbReference type="ARBA" id="ARBA00023163"/>
    </source>
</evidence>
<keyword evidence="9" id="KW-1185">Reference proteome</keyword>
<dbReference type="SMART" id="SM00380">
    <property type="entry name" value="AP2"/>
    <property type="match status" value="1"/>
</dbReference>
<dbReference type="EMBL" id="JABMIG020000356">
    <property type="protein sequence ID" value="KAL3780258.1"/>
    <property type="molecule type" value="Genomic_DNA"/>
</dbReference>
<gene>
    <name evidence="8" type="ORF">HJC23_007040</name>
</gene>
<feature type="compositionally biased region" description="Basic and acidic residues" evidence="6">
    <location>
        <begin position="613"/>
        <end position="627"/>
    </location>
</feature>
<evidence type="ECO:0000313" key="8">
    <source>
        <dbReference type="EMBL" id="KAL3780258.1"/>
    </source>
</evidence>
<comment type="subcellular location">
    <subcellularLocation>
        <location evidence="1">Nucleus</location>
    </subcellularLocation>
</comment>
<keyword evidence="3" id="KW-0238">DNA-binding</keyword>
<feature type="compositionally biased region" description="Low complexity" evidence="6">
    <location>
        <begin position="17"/>
        <end position="28"/>
    </location>
</feature>
<keyword evidence="5" id="KW-0539">Nucleus</keyword>
<accession>A0ABD3NY86</accession>
<reference evidence="8 9" key="1">
    <citation type="journal article" date="2020" name="G3 (Bethesda)">
        <title>Improved Reference Genome for Cyclotella cryptica CCMP332, a Model for Cell Wall Morphogenesis, Salinity Adaptation, and Lipid Production in Diatoms (Bacillariophyta).</title>
        <authorList>
            <person name="Roberts W.R."/>
            <person name="Downey K.M."/>
            <person name="Ruck E.C."/>
            <person name="Traller J.C."/>
            <person name="Alverson A.J."/>
        </authorList>
    </citation>
    <scope>NUCLEOTIDE SEQUENCE [LARGE SCALE GENOMIC DNA]</scope>
    <source>
        <strain evidence="8 9">CCMP332</strain>
    </source>
</reference>
<evidence type="ECO:0000313" key="9">
    <source>
        <dbReference type="Proteomes" id="UP001516023"/>
    </source>
</evidence>